<dbReference type="Proteomes" id="UP000559860">
    <property type="component" value="Unassembled WGS sequence"/>
</dbReference>
<reference evidence="1 2" key="1">
    <citation type="submission" date="2020-04" db="EMBL/GenBank/DDBJ databases">
        <title>Description of novel Gluconacetobacter.</title>
        <authorList>
            <person name="Sombolestani A."/>
        </authorList>
    </citation>
    <scope>NUCLEOTIDE SEQUENCE [LARGE SCALE GENOMIC DNA]</scope>
    <source>
        <strain evidence="1 2">LMG 27801</strain>
    </source>
</reference>
<evidence type="ECO:0000313" key="2">
    <source>
        <dbReference type="Proteomes" id="UP000559860"/>
    </source>
</evidence>
<gene>
    <name evidence="1" type="ORF">HLH36_00110</name>
</gene>
<dbReference type="EMBL" id="JABEQD010000001">
    <property type="protein sequence ID" value="MBB2166779.1"/>
    <property type="molecule type" value="Genomic_DNA"/>
</dbReference>
<sequence length="806" mass="82544">MSIRIFDDISASPKILFNTGTVLDGAEQYQSQLPSVSGADNTDWSLTQWGTPASEIFDPSSPVVGASQDDDSLLGAADYSWHTGQPSGASSGLVVYGTPGQYTYRLSAAGGNVRDVFLQTAAPATQPAYTFDKSMTFSADERVPSVAPLDGVGYVGNDFTVTFNATNSAHHDPSLPTFGIFLQVPITDTRGQPQPYSTLSYDSMTGTWAGMFNVSGNAGTDNPVAYLPAVTDSGPLHTVTIDLNAAIDQMIASMVGQGTDKNSATLENLANWSLSGMFIGPESVAGTQPSGGAISFDVRDPNVSHDDTLSRSYDADLQSIVTISGQATTTSPAPSIVTSATQVVTQAGDGVALTLTSTASSVDVSSNANDRIESSTSARIALHANADITDAVIGNGHARSVDGTGGVTTSGAFSTIAIENSGTSTIDGTLSGADSIIDNANADFNLLLSGTNSLHVSAGHGTIDSASSNANLLVFTNNNDMTASNTARAVEVIVSDPNGPTDHTLTVDGGGVQQVWNGDQTLIFNAGTDTGGPSMFSPFGTDTPQAYLGIQGGNNTVNLNLQKTTVWATGGVTTVNGSHNASAADLLVTDGGQIDVTGDEGVFDLVAFHSQGITDTISGGNDNETLFADSVNLLVKASDTFSGVQTIVASMSASDNEGTTATIDGGATQQNIYTGVKDFVVNASQGISGNHIMLAVQGGHATFNGGLEGATIHDWGGDLDAYFGTETGITTLDADMSRIGHLGLYGFNPGQETVTLTGIGNIADIKISTSQGNTDIFVSGQSSHVTLYGTTGIDIHNAGASSVLLS</sequence>
<proteinExistence type="predicted"/>
<dbReference type="RefSeq" id="WP_182984515.1">
    <property type="nucleotide sequence ID" value="NZ_JABEQD010000001.1"/>
</dbReference>
<keyword evidence="2" id="KW-1185">Reference proteome</keyword>
<accession>A0A7W4IPR8</accession>
<name>A0A7W4IPR8_9PROT</name>
<evidence type="ECO:0000313" key="1">
    <source>
        <dbReference type="EMBL" id="MBB2166779.1"/>
    </source>
</evidence>
<comment type="caution">
    <text evidence="1">The sequence shown here is derived from an EMBL/GenBank/DDBJ whole genome shotgun (WGS) entry which is preliminary data.</text>
</comment>
<dbReference type="AlphaFoldDB" id="A0A7W4IPR8"/>
<organism evidence="1 2">
    <name type="scientific">Gluconacetobacter aggeris</name>
    <dbReference type="NCBI Taxonomy" id="1286186"/>
    <lineage>
        <taxon>Bacteria</taxon>
        <taxon>Pseudomonadati</taxon>
        <taxon>Pseudomonadota</taxon>
        <taxon>Alphaproteobacteria</taxon>
        <taxon>Acetobacterales</taxon>
        <taxon>Acetobacteraceae</taxon>
        <taxon>Gluconacetobacter</taxon>
    </lineage>
</organism>
<protein>
    <submittedName>
        <fullName evidence="1">Uncharacterized protein</fullName>
    </submittedName>
</protein>